<evidence type="ECO:0000256" key="2">
    <source>
        <dbReference type="SAM" id="MobiDB-lite"/>
    </source>
</evidence>
<dbReference type="InterPro" id="IPR051092">
    <property type="entry name" value="FYVE_RhoGEF_PH"/>
</dbReference>
<dbReference type="EMBL" id="BQKY01000002">
    <property type="protein sequence ID" value="GJN87906.1"/>
    <property type="molecule type" value="Genomic_DNA"/>
</dbReference>
<dbReference type="AlphaFoldDB" id="A0AAV5G5S8"/>
<evidence type="ECO:0000313" key="5">
    <source>
        <dbReference type="Proteomes" id="UP001342314"/>
    </source>
</evidence>
<dbReference type="Pfam" id="PF00621">
    <property type="entry name" value="RhoGEF"/>
    <property type="match status" value="1"/>
</dbReference>
<dbReference type="GO" id="GO:0005085">
    <property type="term" value="F:guanyl-nucleotide exchange factor activity"/>
    <property type="evidence" value="ECO:0007669"/>
    <property type="project" value="InterPro"/>
</dbReference>
<feature type="compositionally biased region" description="Polar residues" evidence="2">
    <location>
        <begin position="667"/>
        <end position="693"/>
    </location>
</feature>
<organism evidence="4 5">
    <name type="scientific">Rhodotorula paludigena</name>
    <dbReference type="NCBI Taxonomy" id="86838"/>
    <lineage>
        <taxon>Eukaryota</taxon>
        <taxon>Fungi</taxon>
        <taxon>Dikarya</taxon>
        <taxon>Basidiomycota</taxon>
        <taxon>Pucciniomycotina</taxon>
        <taxon>Microbotryomycetes</taxon>
        <taxon>Sporidiobolales</taxon>
        <taxon>Sporidiobolaceae</taxon>
        <taxon>Rhodotorula</taxon>
    </lineage>
</organism>
<feature type="region of interest" description="Disordered" evidence="2">
    <location>
        <begin position="664"/>
        <end position="838"/>
    </location>
</feature>
<dbReference type="InterPro" id="IPR000219">
    <property type="entry name" value="DH_dom"/>
</dbReference>
<keyword evidence="1" id="KW-0175">Coiled coil</keyword>
<accession>A0AAV5G5S8</accession>
<feature type="compositionally biased region" description="Basic and acidic residues" evidence="2">
    <location>
        <begin position="789"/>
        <end position="801"/>
    </location>
</feature>
<dbReference type="PANTHER" id="PTHR12673:SF270">
    <property type="entry name" value="FYVE-TYPE DOMAIN-CONTAINING PROTEIN"/>
    <property type="match status" value="1"/>
</dbReference>
<dbReference type="InterPro" id="IPR035899">
    <property type="entry name" value="DBL_dom_sf"/>
</dbReference>
<dbReference type="PANTHER" id="PTHR12673">
    <property type="entry name" value="FACIOGENITAL DYSPLASIA PROTEIN"/>
    <property type="match status" value="1"/>
</dbReference>
<reference evidence="4 5" key="1">
    <citation type="submission" date="2021-12" db="EMBL/GenBank/DDBJ databases">
        <title>High titer production of polyol ester of fatty acids by Rhodotorula paludigena BS15 towards product separation-free biomass refinery.</title>
        <authorList>
            <person name="Mano J."/>
            <person name="Ono H."/>
            <person name="Tanaka T."/>
            <person name="Naito K."/>
            <person name="Sushida H."/>
            <person name="Ike M."/>
            <person name="Tokuyasu K."/>
            <person name="Kitaoka M."/>
        </authorList>
    </citation>
    <scope>NUCLEOTIDE SEQUENCE [LARGE SCALE GENOMIC DNA]</scope>
    <source>
        <strain evidence="4 5">BS15</strain>
    </source>
</reference>
<comment type="caution">
    <text evidence="4">The sequence shown here is derived from an EMBL/GenBank/DDBJ whole genome shotgun (WGS) entry which is preliminary data.</text>
</comment>
<dbReference type="SMART" id="SM00325">
    <property type="entry name" value="RhoGEF"/>
    <property type="match status" value="1"/>
</dbReference>
<keyword evidence="5" id="KW-1185">Reference proteome</keyword>
<feature type="domain" description="DH" evidence="3">
    <location>
        <begin position="117"/>
        <end position="315"/>
    </location>
</feature>
<evidence type="ECO:0000256" key="1">
    <source>
        <dbReference type="SAM" id="Coils"/>
    </source>
</evidence>
<dbReference type="PROSITE" id="PS50010">
    <property type="entry name" value="DH_2"/>
    <property type="match status" value="1"/>
</dbReference>
<proteinExistence type="predicted"/>
<name>A0AAV5G5S8_9BASI</name>
<feature type="compositionally biased region" description="Low complexity" evidence="2">
    <location>
        <begin position="30"/>
        <end position="52"/>
    </location>
</feature>
<dbReference type="Proteomes" id="UP001342314">
    <property type="component" value="Unassembled WGS sequence"/>
</dbReference>
<gene>
    <name evidence="4" type="ORF">Rhopal_000861-T1</name>
</gene>
<dbReference type="Gene3D" id="1.20.900.10">
    <property type="entry name" value="Dbl homology (DH) domain"/>
    <property type="match status" value="1"/>
</dbReference>
<sequence length="1126" mass="123215">MRAQTLTSPPDMINLTPSLSRSYRQPVGTGSLRRMQQQQQSSLGHSRSRSQGDAMSALAAGPSTPVKGKRRAVVCDVVLEDVETDEDGPLNIFLNSLGTPPLRPATPGKVPRVDPDKVRQSLHELWVTEVSYLRKLSSLHTHFAVPLRAFSTNRSTALIPAFEATHLFGNLDELVPIAEAFASDLERLVEATKRDKQRLPPHFGQVLLEHVERMRQPYKKWLANSTSMEAIRRELDRTNSSFREFVDRTQVVSRETTQATGGFKEFLAEPFQRISRYRLMLDPIILALPPDDPNVDPLQTAAGLLADVCRMETDDATKRAAVFWSLKETIDGFPDALVDFDRHFIDALDVDETFQDSDGRTTTLRCTLFLFSDKLLIAKRPSGATSGKVHAGVDDIDRTVGLYQTSHLSSSQATLLGSPKKLRKGVLGYRGLVDLTSAAVVDLGSSGSLGSSTQHELGLLLDTPPMDQSERWCGRSTRRYTIAGTYVPEQRAREKERWLATFAETILRDKLARGARAARKGAKAWHGDGAAIDSAEVDCAVWNRRTYEALKPAQRGKLALHLVESSSTPLLDVSQGRPMVQARVTVLEGAAMCCFEVTDSTGISNSETIGVERVMPAIAELGVSYGFYAFPDSRPLSLSQSRSRPRSGLLNVIDLFTGGVGLKRGHSMTSRGSSAATTTINTPHLGDSTSSRQETSHAPIASLSRPRRPVAKKSAPDLSSSLYQREALQHVPRSEIAEAPPYDGLAEAAKRTRPPVEASPRPTPAKKMASLSSARAGPREPPPGQPDLGEPRRRVSGERRIPSAASAQLRPRQYRTASGASTVRGPATPPREPAQPDVFSSPAAVAAVEPEQDVTMHDPDETPFARLREHMDDMRLKLAREVALHNKENESLVSPTALTRSPQTRNVFGKALNSEQPFSSPQGRLGVTACAPSSDVKPRARMLDKNVLAEWMRKLADLVDSCEAAATAAVQRAEKAPSPTPVDPASEGSALEAAMLEQERDLLAAELNALKEDYQKLVGESAEIKKALETSQQTSAQYLSAYHDICQEAETILADFNVELADMMNAAQAEPSASGEYVELTDKLREAVSARYTAEHELRAYRRQVASELAEKARMAEVLRQHGLSW</sequence>
<feature type="coiled-coil region" evidence="1">
    <location>
        <begin position="993"/>
        <end position="1027"/>
    </location>
</feature>
<dbReference type="SUPFAM" id="SSF48065">
    <property type="entry name" value="DBL homology domain (DH-domain)"/>
    <property type="match status" value="1"/>
</dbReference>
<evidence type="ECO:0000313" key="4">
    <source>
        <dbReference type="EMBL" id="GJN87906.1"/>
    </source>
</evidence>
<feature type="region of interest" description="Disordered" evidence="2">
    <location>
        <begin position="1"/>
        <end position="65"/>
    </location>
</feature>
<protein>
    <recommendedName>
        <fullName evidence="3">DH domain-containing protein</fullName>
    </recommendedName>
</protein>
<dbReference type="GO" id="GO:0005737">
    <property type="term" value="C:cytoplasm"/>
    <property type="evidence" value="ECO:0007669"/>
    <property type="project" value="TreeGrafter"/>
</dbReference>
<evidence type="ECO:0000259" key="3">
    <source>
        <dbReference type="PROSITE" id="PS50010"/>
    </source>
</evidence>